<dbReference type="Gene3D" id="3.10.450.70">
    <property type="entry name" value="Disulphide bond isomerase, DsbC/G, N-terminal"/>
    <property type="match status" value="1"/>
</dbReference>
<feature type="domain" description="Disulphide bond isomerase DsbC/G N-terminal" evidence="8">
    <location>
        <begin position="46"/>
        <end position="113"/>
    </location>
</feature>
<dbReference type="InterPro" id="IPR051470">
    <property type="entry name" value="Thiol:disulfide_interchange"/>
</dbReference>
<feature type="domain" description="Thioredoxin-like fold" evidence="9">
    <location>
        <begin position="136"/>
        <end position="259"/>
    </location>
</feature>
<evidence type="ECO:0000256" key="6">
    <source>
        <dbReference type="ARBA" id="ARBA00023284"/>
    </source>
</evidence>
<evidence type="ECO:0000256" key="5">
    <source>
        <dbReference type="ARBA" id="ARBA00023157"/>
    </source>
</evidence>
<dbReference type="EMBL" id="FR687361">
    <property type="protein sequence ID" value="CBW77297.1"/>
    <property type="molecule type" value="Genomic_DNA"/>
</dbReference>
<dbReference type="InterPro" id="IPR009094">
    <property type="entry name" value="DiS-bond_isomerase_DsbC/G_N_sf"/>
</dbReference>
<dbReference type="GO" id="GO:0042597">
    <property type="term" value="C:periplasmic space"/>
    <property type="evidence" value="ECO:0007669"/>
    <property type="project" value="UniProtKB-SubCell"/>
</dbReference>
<keyword evidence="10" id="KW-0614">Plasmid</keyword>
<organism evidence="10 11">
    <name type="scientific">Mycetohabitans rhizoxinica (strain DSM 19002 / CIP 109453 / HKI 454)</name>
    <name type="common">Paraburkholderia rhizoxinica</name>
    <dbReference type="NCBI Taxonomy" id="882378"/>
    <lineage>
        <taxon>Bacteria</taxon>
        <taxon>Pseudomonadati</taxon>
        <taxon>Pseudomonadota</taxon>
        <taxon>Betaproteobacteria</taxon>
        <taxon>Burkholderiales</taxon>
        <taxon>Burkholderiaceae</taxon>
        <taxon>Mycetohabitans</taxon>
    </lineage>
</organism>
<evidence type="ECO:0000256" key="1">
    <source>
        <dbReference type="ARBA" id="ARBA00004418"/>
    </source>
</evidence>
<comment type="function">
    <text evidence="7">Required for disulfide bond formation in some periplasmic proteins. Acts by transferring its disulfide bond to other proteins and is reduced in the process.</text>
</comment>
<evidence type="ECO:0000256" key="2">
    <source>
        <dbReference type="ARBA" id="ARBA00009813"/>
    </source>
</evidence>
<proteinExistence type="inferred from homology"/>
<dbReference type="PANTHER" id="PTHR35272">
    <property type="entry name" value="THIOL:DISULFIDE INTERCHANGE PROTEIN DSBC-RELATED"/>
    <property type="match status" value="1"/>
</dbReference>
<reference evidence="10 11" key="2">
    <citation type="journal article" date="2011" name="J. Bacteriol.">
        <title>Complete genome sequence of Burkholderia rhizoxinica, an endosymbiont of Rhizopus microsporus.</title>
        <authorList>
            <person name="Lackner G."/>
            <person name="Moebius N."/>
            <person name="Partida-Martinez L."/>
            <person name="Hertweck C."/>
        </authorList>
    </citation>
    <scope>NUCLEOTIDE SEQUENCE [LARGE SCALE GENOMIC DNA]</scope>
    <source>
        <strain evidence="11">DSM 19002 / CIP 109453 / HKI 454</strain>
        <plasmid evidence="10 11">pBRH02</plasmid>
    </source>
</reference>
<evidence type="ECO:0000256" key="7">
    <source>
        <dbReference type="RuleBase" id="RU364038"/>
    </source>
</evidence>
<comment type="subcellular location">
    <subcellularLocation>
        <location evidence="1 7">Periplasm</location>
    </subcellularLocation>
</comment>
<name>E5AVZ5_MYCRK</name>
<geneLocation type="plasmid" evidence="10 11">
    <name>pBRH02</name>
</geneLocation>
<feature type="signal peptide" evidence="7">
    <location>
        <begin position="1"/>
        <end position="46"/>
    </location>
</feature>
<comment type="similarity">
    <text evidence="2 7">Belongs to the thioredoxin family. DsbC subfamily.</text>
</comment>
<dbReference type="Pfam" id="PF13098">
    <property type="entry name" value="Thioredoxin_2"/>
    <property type="match status" value="1"/>
</dbReference>
<dbReference type="SUPFAM" id="SSF54423">
    <property type="entry name" value="DsbC/DsbG N-terminal domain-like"/>
    <property type="match status" value="1"/>
</dbReference>
<dbReference type="InterPro" id="IPR012336">
    <property type="entry name" value="Thioredoxin-like_fold"/>
</dbReference>
<dbReference type="CDD" id="cd03020">
    <property type="entry name" value="DsbA_DsbC_DsbG"/>
    <property type="match status" value="1"/>
</dbReference>
<keyword evidence="5" id="KW-1015">Disulfide bond</keyword>
<sequence length="272" mass="29729">MTARRLPRRNTGGCSNAPVPATGVIKMTKRALIFALATALAVPAFANEQAPAYIVDKFKAMYPKTTFNEVRKSKVLGLYEVVMGENIAYTDESGRFFLFGHLFDMQEQVDLTASRQREAKNTEFPTQHLANAIKSVKGDGSRVFAVFSDPDCPYCKQLEGELAHLDNVTIYTFLYPLESLHPQAKTKAVSVWCAPDHGKAWSELMLAGKKPKLVACNNPVNDNLVLGSKLGVVGTPTLIAADGRVMLGFAPAEKLDRWLDDGKPVAQQGAVQ</sequence>
<feature type="chain" id="PRO_5010007958" description="Thiol:disulfide interchange protein" evidence="7">
    <location>
        <begin position="47"/>
        <end position="272"/>
    </location>
</feature>
<accession>E5AVZ5</accession>
<gene>
    <name evidence="10" type="ordered locus">RBRH_00659</name>
</gene>
<evidence type="ECO:0000313" key="10">
    <source>
        <dbReference type="EMBL" id="CBW77297.1"/>
    </source>
</evidence>
<evidence type="ECO:0000259" key="9">
    <source>
        <dbReference type="Pfam" id="PF13098"/>
    </source>
</evidence>
<reference key="1">
    <citation type="submission" date="2010-09" db="EMBL/GenBank/DDBJ databases">
        <title>Complete genome sequence of Burkholderia rhizoxinica, the endosymbiont of the phytopathogenic fungus Rhizopus microsporus.</title>
        <authorList>
            <person name="Lackner G."/>
            <person name="Moebius N."/>
            <person name="Partida-Martinez L.P."/>
            <person name="Hertweck C."/>
        </authorList>
    </citation>
    <scope>NUCLEOTIDE SEQUENCE</scope>
    <source>
        <strain>HKI 454</strain>
    </source>
</reference>
<dbReference type="KEGG" id="brh:RBRH_00659"/>
<evidence type="ECO:0000259" key="8">
    <source>
        <dbReference type="Pfam" id="PF10411"/>
    </source>
</evidence>
<dbReference type="Gene3D" id="3.40.30.10">
    <property type="entry name" value="Glutaredoxin"/>
    <property type="match status" value="1"/>
</dbReference>
<protein>
    <recommendedName>
        <fullName evidence="7">Thiol:disulfide interchange protein</fullName>
    </recommendedName>
</protein>
<dbReference type="InterPro" id="IPR033954">
    <property type="entry name" value="DiS-bond_Isoase_DsbC/G"/>
</dbReference>
<evidence type="ECO:0000256" key="3">
    <source>
        <dbReference type="ARBA" id="ARBA00022729"/>
    </source>
</evidence>
<dbReference type="SUPFAM" id="SSF52833">
    <property type="entry name" value="Thioredoxin-like"/>
    <property type="match status" value="1"/>
</dbReference>
<evidence type="ECO:0000313" key="11">
    <source>
        <dbReference type="Proteomes" id="UP000007437"/>
    </source>
</evidence>
<evidence type="ECO:0000256" key="4">
    <source>
        <dbReference type="ARBA" id="ARBA00022764"/>
    </source>
</evidence>
<dbReference type="Proteomes" id="UP000007437">
    <property type="component" value="Plasmid pBRH02"/>
</dbReference>
<keyword evidence="4 7" id="KW-0574">Periplasm</keyword>
<dbReference type="InterPro" id="IPR018950">
    <property type="entry name" value="DiS-bond_isomerase_DsbC/G_N"/>
</dbReference>
<keyword evidence="3 7" id="KW-0732">Signal</keyword>
<dbReference type="InterPro" id="IPR036249">
    <property type="entry name" value="Thioredoxin-like_sf"/>
</dbReference>
<dbReference type="HOGENOM" id="CLU_083593_1_1_4"/>
<dbReference type="Pfam" id="PF10411">
    <property type="entry name" value="DsbC_N"/>
    <property type="match status" value="1"/>
</dbReference>
<keyword evidence="6 7" id="KW-0676">Redox-active center</keyword>
<dbReference type="AlphaFoldDB" id="E5AVZ5"/>
<dbReference type="PANTHER" id="PTHR35272:SF3">
    <property type="entry name" value="THIOL:DISULFIDE INTERCHANGE PROTEIN DSBC"/>
    <property type="match status" value="1"/>
</dbReference>